<keyword evidence="2" id="KW-0812">Transmembrane</keyword>
<dbReference type="InterPro" id="IPR050587">
    <property type="entry name" value="GNT1/Glycosyltrans_8"/>
</dbReference>
<protein>
    <recommendedName>
        <fullName evidence="5">Nucleotide-diphospho-sugar transferase</fullName>
    </recommendedName>
</protein>
<dbReference type="PANTHER" id="PTHR11183">
    <property type="entry name" value="GLYCOGENIN SUBFAMILY MEMBER"/>
    <property type="match status" value="1"/>
</dbReference>
<organism evidence="3 4">
    <name type="scientific">Periconia digitata</name>
    <dbReference type="NCBI Taxonomy" id="1303443"/>
    <lineage>
        <taxon>Eukaryota</taxon>
        <taxon>Fungi</taxon>
        <taxon>Dikarya</taxon>
        <taxon>Ascomycota</taxon>
        <taxon>Pezizomycotina</taxon>
        <taxon>Dothideomycetes</taxon>
        <taxon>Pleosporomycetidae</taxon>
        <taxon>Pleosporales</taxon>
        <taxon>Massarineae</taxon>
        <taxon>Periconiaceae</taxon>
        <taxon>Periconia</taxon>
    </lineage>
</organism>
<evidence type="ECO:0000313" key="4">
    <source>
        <dbReference type="Proteomes" id="UP001152607"/>
    </source>
</evidence>
<dbReference type="OrthoDB" id="2014201at2759"/>
<dbReference type="Gene3D" id="3.90.550.10">
    <property type="entry name" value="Spore Coat Polysaccharide Biosynthesis Protein SpsA, Chain A"/>
    <property type="match status" value="1"/>
</dbReference>
<keyword evidence="2" id="KW-0472">Membrane</keyword>
<evidence type="ECO:0008006" key="5">
    <source>
        <dbReference type="Google" id="ProtNLM"/>
    </source>
</evidence>
<evidence type="ECO:0000313" key="3">
    <source>
        <dbReference type="EMBL" id="CAI6334036.1"/>
    </source>
</evidence>
<keyword evidence="4" id="KW-1185">Reference proteome</keyword>
<dbReference type="Proteomes" id="UP001152607">
    <property type="component" value="Unassembled WGS sequence"/>
</dbReference>
<gene>
    <name evidence="3" type="ORF">PDIGIT_LOCUS7089</name>
</gene>
<sequence length="485" mass="55698">MAAIEHNAQSVQGHLPAMLKSRRMRTVFLMMFLFCVVMYTLSLLAIDIHDYSSPQHVYEKLKNGTFYHSGDNYQEHHGIDHITLPKPVSSASPDDYLRTHNGKVKLPGMLQSESSQQQTPVYLQTEAVGATSDQMKPTSAPVSRTTQLSDPSSITSSANLDSTSTVPNPLPTYTDHVNNDTEIDWSSFAYVQYVTNPTYLCNSLMILESLYRLGTQADLVMLYPRQWKVPALREDAETPESSQLAKARDEYGAKLVPIEVQSYDRGDITWTDSFTKLLLFNQTQYKRVIHLDSDGTVKKPMDELFHLPSAACAMPRGYWLDPIQLASIIIVAEPSAEEFARIQDYINTHEDSGFDMDIMDSIYHDSALIFPHRNYLLLTGEFRGDQHAKYLGNEYEEWNATKAVEETRYIHWSEWPLPKPWIRPHEVDLKNKQPKCHDTDKEGEDCRNRDAYLALREDFTRRRKEVCGREFDHEDRAKRSMGTKR</sequence>
<comment type="caution">
    <text evidence="3">The sequence shown here is derived from an EMBL/GenBank/DDBJ whole genome shotgun (WGS) entry which is preliminary data.</text>
</comment>
<accession>A0A9W4UD76</accession>
<dbReference type="InterPro" id="IPR029044">
    <property type="entry name" value="Nucleotide-diphossugar_trans"/>
</dbReference>
<evidence type="ECO:0000256" key="1">
    <source>
        <dbReference type="SAM" id="MobiDB-lite"/>
    </source>
</evidence>
<evidence type="ECO:0000256" key="2">
    <source>
        <dbReference type="SAM" id="Phobius"/>
    </source>
</evidence>
<proteinExistence type="predicted"/>
<feature type="transmembrane region" description="Helical" evidence="2">
    <location>
        <begin position="27"/>
        <end position="46"/>
    </location>
</feature>
<name>A0A9W4UD76_9PLEO</name>
<feature type="region of interest" description="Disordered" evidence="1">
    <location>
        <begin position="129"/>
        <end position="168"/>
    </location>
</feature>
<reference evidence="3" key="1">
    <citation type="submission" date="2023-01" db="EMBL/GenBank/DDBJ databases">
        <authorList>
            <person name="Van Ghelder C."/>
            <person name="Rancurel C."/>
        </authorList>
    </citation>
    <scope>NUCLEOTIDE SEQUENCE</scope>
    <source>
        <strain evidence="3">CNCM I-4278</strain>
    </source>
</reference>
<dbReference type="EMBL" id="CAOQHR010000004">
    <property type="protein sequence ID" value="CAI6334036.1"/>
    <property type="molecule type" value="Genomic_DNA"/>
</dbReference>
<dbReference type="SUPFAM" id="SSF53448">
    <property type="entry name" value="Nucleotide-diphospho-sugar transferases"/>
    <property type="match status" value="1"/>
</dbReference>
<dbReference type="AlphaFoldDB" id="A0A9W4UD76"/>
<keyword evidence="2" id="KW-1133">Transmembrane helix</keyword>
<feature type="compositionally biased region" description="Polar residues" evidence="1">
    <location>
        <begin position="131"/>
        <end position="167"/>
    </location>
</feature>